<evidence type="ECO:0000313" key="2">
    <source>
        <dbReference type="Proteomes" id="UP001233999"/>
    </source>
</evidence>
<protein>
    <submittedName>
        <fullName evidence="1">Uncharacterized protein</fullName>
    </submittedName>
</protein>
<proteinExistence type="predicted"/>
<dbReference type="EMBL" id="JASPKZ010002681">
    <property type="protein sequence ID" value="KAJ9595237.1"/>
    <property type="molecule type" value="Genomic_DNA"/>
</dbReference>
<sequence length="71" mass="8468">IFADISMHMKVFFGFPRLGFKFGLWPLIPTFRHDPTCHYQGMIRSSHRFRSYIIKHMSFCCGPFPKTYTHP</sequence>
<reference evidence="1" key="2">
    <citation type="submission" date="2023-05" db="EMBL/GenBank/DDBJ databases">
        <authorList>
            <person name="Fouks B."/>
        </authorList>
    </citation>
    <scope>NUCLEOTIDE SEQUENCE</scope>
    <source>
        <strain evidence="1">Stay&amp;Tobe</strain>
        <tissue evidence="1">Testes</tissue>
    </source>
</reference>
<feature type="non-terminal residue" evidence="1">
    <location>
        <position position="1"/>
    </location>
</feature>
<dbReference type="AlphaFoldDB" id="A0AAD8AA33"/>
<keyword evidence="2" id="KW-1185">Reference proteome</keyword>
<reference evidence="1" key="1">
    <citation type="journal article" date="2023" name="IScience">
        <title>Live-bearing cockroach genome reveals convergent evolutionary mechanisms linked to viviparity in insects and beyond.</title>
        <authorList>
            <person name="Fouks B."/>
            <person name="Harrison M.C."/>
            <person name="Mikhailova A.A."/>
            <person name="Marchal E."/>
            <person name="English S."/>
            <person name="Carruthers M."/>
            <person name="Jennings E.C."/>
            <person name="Chiamaka E.L."/>
            <person name="Frigard R.A."/>
            <person name="Pippel M."/>
            <person name="Attardo G.M."/>
            <person name="Benoit J.B."/>
            <person name="Bornberg-Bauer E."/>
            <person name="Tobe S.S."/>
        </authorList>
    </citation>
    <scope>NUCLEOTIDE SEQUENCE</scope>
    <source>
        <strain evidence="1">Stay&amp;Tobe</strain>
    </source>
</reference>
<dbReference type="Proteomes" id="UP001233999">
    <property type="component" value="Unassembled WGS sequence"/>
</dbReference>
<gene>
    <name evidence="1" type="ORF">L9F63_013464</name>
</gene>
<evidence type="ECO:0000313" key="1">
    <source>
        <dbReference type="EMBL" id="KAJ9595237.1"/>
    </source>
</evidence>
<accession>A0AAD8AA33</accession>
<name>A0AAD8AA33_DIPPU</name>
<organism evidence="1 2">
    <name type="scientific">Diploptera punctata</name>
    <name type="common">Pacific beetle cockroach</name>
    <dbReference type="NCBI Taxonomy" id="6984"/>
    <lineage>
        <taxon>Eukaryota</taxon>
        <taxon>Metazoa</taxon>
        <taxon>Ecdysozoa</taxon>
        <taxon>Arthropoda</taxon>
        <taxon>Hexapoda</taxon>
        <taxon>Insecta</taxon>
        <taxon>Pterygota</taxon>
        <taxon>Neoptera</taxon>
        <taxon>Polyneoptera</taxon>
        <taxon>Dictyoptera</taxon>
        <taxon>Blattodea</taxon>
        <taxon>Blaberoidea</taxon>
        <taxon>Blaberidae</taxon>
        <taxon>Diplopterinae</taxon>
        <taxon>Diploptera</taxon>
    </lineage>
</organism>
<feature type="non-terminal residue" evidence="1">
    <location>
        <position position="71"/>
    </location>
</feature>
<comment type="caution">
    <text evidence="1">The sequence shown here is derived from an EMBL/GenBank/DDBJ whole genome shotgun (WGS) entry which is preliminary data.</text>
</comment>